<feature type="domain" description="RSE1/DDB1/CPSF1 second beta-propeller" evidence="9">
    <location>
        <begin position="432"/>
        <end position="748"/>
    </location>
</feature>
<evidence type="ECO:0000256" key="6">
    <source>
        <dbReference type="ARBA" id="ARBA00038266"/>
    </source>
</evidence>
<dbReference type="InterPro" id="IPR050358">
    <property type="entry name" value="RSE1/DDB1/CFT1"/>
</dbReference>
<feature type="domain" description="RSE1/DDB1/CPSF1 C-terminal" evidence="7">
    <location>
        <begin position="827"/>
        <end position="1146"/>
    </location>
</feature>
<feature type="domain" description="RSE1/DDB1/CPSF1 first beta-propeller" evidence="8">
    <location>
        <begin position="13"/>
        <end position="388"/>
    </location>
</feature>
<keyword evidence="11" id="KW-1185">Reference proteome</keyword>
<reference evidence="10 11" key="1">
    <citation type="submission" date="2016-07" db="EMBL/GenBank/DDBJ databases">
        <title>Pervasive Adenine N6-methylation of Active Genes in Fungi.</title>
        <authorList>
            <consortium name="DOE Joint Genome Institute"/>
            <person name="Mondo S.J."/>
            <person name="Dannebaum R.O."/>
            <person name="Kuo R.C."/>
            <person name="Labutti K."/>
            <person name="Haridas S."/>
            <person name="Kuo A."/>
            <person name="Salamov A."/>
            <person name="Ahrendt S.R."/>
            <person name="Lipzen A."/>
            <person name="Sullivan W."/>
            <person name="Andreopoulos W.B."/>
            <person name="Clum A."/>
            <person name="Lindquist E."/>
            <person name="Daum C."/>
            <person name="Ramamoorthy G.K."/>
            <person name="Gryganskyi A."/>
            <person name="Culley D."/>
            <person name="Magnuson J.K."/>
            <person name="James T.Y."/>
            <person name="O'Malley M.A."/>
            <person name="Stajich J.E."/>
            <person name="Spatafora J.W."/>
            <person name="Visel A."/>
            <person name="Grigoriev I.V."/>
        </authorList>
    </citation>
    <scope>NUCLEOTIDE SEQUENCE [LARGE SCALE GENOMIC DNA]</scope>
    <source>
        <strain evidence="10 11">CBS 931.73</strain>
    </source>
</reference>
<dbReference type="GO" id="GO:0008380">
    <property type="term" value="P:RNA splicing"/>
    <property type="evidence" value="ECO:0007669"/>
    <property type="project" value="UniProtKB-KW"/>
</dbReference>
<evidence type="ECO:0000259" key="8">
    <source>
        <dbReference type="Pfam" id="PF10433"/>
    </source>
</evidence>
<keyword evidence="4" id="KW-0508">mRNA splicing</keyword>
<dbReference type="InterPro" id="IPR018846">
    <property type="entry name" value="Beta-prop_RSE1/DDB1/CPSF1_1st"/>
</dbReference>
<dbReference type="EMBL" id="MCFE01000439">
    <property type="protein sequence ID" value="ORX89541.1"/>
    <property type="molecule type" value="Genomic_DNA"/>
</dbReference>
<dbReference type="Pfam" id="PF23726">
    <property type="entry name" value="Beta-prop_RSE1_2nd"/>
    <property type="match status" value="1"/>
</dbReference>
<dbReference type="Gene3D" id="2.130.10.10">
    <property type="entry name" value="YVTN repeat-like/Quinoprotein amine dehydrogenase"/>
    <property type="match status" value="3"/>
</dbReference>
<dbReference type="Gene3D" id="1.10.150.910">
    <property type="match status" value="1"/>
</dbReference>
<dbReference type="InterPro" id="IPR036322">
    <property type="entry name" value="WD40_repeat_dom_sf"/>
</dbReference>
<dbReference type="STRING" id="1314790.A0A1Y1XUW3"/>
<dbReference type="GO" id="GO:0003676">
    <property type="term" value="F:nucleic acid binding"/>
    <property type="evidence" value="ECO:0007669"/>
    <property type="project" value="InterPro"/>
</dbReference>
<proteinExistence type="inferred from homology"/>
<comment type="caution">
    <text evidence="10">The sequence shown here is derived from an EMBL/GenBank/DDBJ whole genome shotgun (WGS) entry which is preliminary data.</text>
</comment>
<dbReference type="PANTHER" id="PTHR10644">
    <property type="entry name" value="DNA REPAIR/RNA PROCESSING CPSF FAMILY"/>
    <property type="match status" value="1"/>
</dbReference>
<evidence type="ECO:0000259" key="9">
    <source>
        <dbReference type="Pfam" id="PF23726"/>
    </source>
</evidence>
<evidence type="ECO:0000256" key="5">
    <source>
        <dbReference type="ARBA" id="ARBA00023242"/>
    </source>
</evidence>
<dbReference type="Pfam" id="PF10433">
    <property type="entry name" value="Beta-prop_RSE1_1st"/>
    <property type="match status" value="1"/>
</dbReference>
<dbReference type="GO" id="GO:0006397">
    <property type="term" value="P:mRNA processing"/>
    <property type="evidence" value="ECO:0007669"/>
    <property type="project" value="UniProtKB-KW"/>
</dbReference>
<evidence type="ECO:0000256" key="3">
    <source>
        <dbReference type="ARBA" id="ARBA00022728"/>
    </source>
</evidence>
<comment type="subcellular location">
    <subcellularLocation>
        <location evidence="1">Nucleus</location>
    </subcellularLocation>
</comment>
<dbReference type="AlphaFoldDB" id="A0A1Y1XUW3"/>
<evidence type="ECO:0000256" key="1">
    <source>
        <dbReference type="ARBA" id="ARBA00004123"/>
    </source>
</evidence>
<dbReference type="FunFam" id="1.10.150.910:FF:000002">
    <property type="entry name" value="Splicing factor 3B subunit 3"/>
    <property type="match status" value="1"/>
</dbReference>
<evidence type="ECO:0008006" key="12">
    <source>
        <dbReference type="Google" id="ProtNLM"/>
    </source>
</evidence>
<dbReference type="InParanoid" id="A0A1Y1XUW3"/>
<evidence type="ECO:0000256" key="4">
    <source>
        <dbReference type="ARBA" id="ARBA00023187"/>
    </source>
</evidence>
<evidence type="ECO:0000259" key="7">
    <source>
        <dbReference type="Pfam" id="PF03178"/>
    </source>
</evidence>
<dbReference type="OrthoDB" id="436637at2759"/>
<evidence type="ECO:0000313" key="11">
    <source>
        <dbReference type="Proteomes" id="UP000193498"/>
    </source>
</evidence>
<dbReference type="FunFam" id="2.130.10.10:FF:000031">
    <property type="entry name" value="Splicing factor 3b subunit 3"/>
    <property type="match status" value="1"/>
</dbReference>
<comment type="similarity">
    <text evidence="6">Belongs to the RSE1 family.</text>
</comment>
<evidence type="ECO:0000313" key="10">
    <source>
        <dbReference type="EMBL" id="ORX89541.1"/>
    </source>
</evidence>
<accession>A0A1Y1XUW3</accession>
<organism evidence="10 11">
    <name type="scientific">Basidiobolus meristosporus CBS 931.73</name>
    <dbReference type="NCBI Taxonomy" id="1314790"/>
    <lineage>
        <taxon>Eukaryota</taxon>
        <taxon>Fungi</taxon>
        <taxon>Fungi incertae sedis</taxon>
        <taxon>Zoopagomycota</taxon>
        <taxon>Entomophthoromycotina</taxon>
        <taxon>Basidiobolomycetes</taxon>
        <taxon>Basidiobolales</taxon>
        <taxon>Basidiobolaceae</taxon>
        <taxon>Basidiobolus</taxon>
    </lineage>
</organism>
<dbReference type="SUPFAM" id="SSF50978">
    <property type="entry name" value="WD40 repeat-like"/>
    <property type="match status" value="2"/>
</dbReference>
<gene>
    <name evidence="10" type="ORF">K493DRAFT_326164</name>
</gene>
<keyword evidence="3" id="KW-0747">Spliceosome</keyword>
<evidence type="ECO:0000256" key="2">
    <source>
        <dbReference type="ARBA" id="ARBA00022664"/>
    </source>
</evidence>
<name>A0A1Y1XUW3_9FUNG</name>
<dbReference type="FunFam" id="2.130.10.10:FF:001143">
    <property type="entry name" value="Pre-mRNA-splicing factor rse-1, putative"/>
    <property type="match status" value="1"/>
</dbReference>
<dbReference type="Proteomes" id="UP000193498">
    <property type="component" value="Unassembled WGS sequence"/>
</dbReference>
<dbReference type="InterPro" id="IPR004871">
    <property type="entry name" value="RSE1/DDB1/CPSF1_C"/>
</dbReference>
<dbReference type="FunCoup" id="A0A1Y1XUW3">
    <property type="interactions" value="1812"/>
</dbReference>
<dbReference type="Pfam" id="PF03178">
    <property type="entry name" value="CPSF_A"/>
    <property type="match status" value="1"/>
</dbReference>
<sequence>MFLYNVTLQEATAINQAILGNFSGTKQQEIIIARNTRLVLLRPDPSSGKVNTVLSYEVFGVIRSLSPFRLTGGSKDYVVAGTDSGRVVILEYNPTKNCFEKVHQETYGKTGCRRVVPGQYLATDPKGRAVMIGAVEKQKLVYILNRDSAARLTISSPLEAHKSHTIMFGCVGVDVGFENPIFACIEVDYGDADEDPSGEAFKSIEKMLTYYELDLGLNHVVRKWSEPIDHKSNLLVPVPGGTDGPSGVLVCSENFITYKHQGSAEHRVPIPRRENPLEDKQRGLIIVAGASEAGDLYKISIDYEDDVVQAIRIKYFDTVPVAAGLCILKSGFLFVAAEFGNHYLYQFEKLGDDDDEVEYSSADMSIAEESMVYFRPHELTNLHMVDEMESTCPIIEAKILNLAEEDTPQIYALTGRGSRSSLKILRHGLEVSEMAVSELPGNPNAIWTTKLTASDEYDSYMVVSFVNDTLVLSIGDTVEEVTDTGFINNTPTICVQQMGRDSIVQIYPQGIRHIRADKRVNEWQAPKGRTIIQATANNRQVIIALSSGEIIYFELDNVGQLNEYQERQEMHSSVTCLNVGPVPEGRQRSKFLAVGCQDNTVRIISLDPDNCLETLSMQAVTATPESLAIIEMIDQDADRSHGTLYLNIGLQNGVLLRTLLDSVTGLLSDTRTRFLGSRPVKLFRTQIQGMPAVLALSSRPWLSYTFQSRNRLTPLSYESLEYGSGFCSEQCSEGIVAISSNTLRILTVEKLGDVFNQLSIPLQYTPRRFVVHPSSRNFVIIESEHNTYSPSEQKKLFEKKGLDPNTELSNLPVDVYGHPKAVPGKWASCIRLLNPFQGDTLSLIELEDNEAAFSMTTLVFHSNPQELCLAVGTAKDVTLAPRTCSAAFIHLYKFAEDGQSLELVHKTPVDEIPLALLGFQGRLLAGVGKALRIYDLGKKKLLRKCQTKSIPRCIVNLHTQGSRIIICDIQESVHYATYKARENQIIIFADDTSPKWLTATTMIDYDTVAGGDKFGNFFIERLPQSISQDVDDDPSGNKVISERGNVYGAPYKVSCIAHYYVGDSLSSIQRATLVSGGREILVYTTLLGGVGAFIPFMTRDDVEFFQNLEMHMRSENPPLCGRDHLAYRSFYAPVKSVIDGDLCEQYNLLPPEKKRYIAEELDRTPAEIAKKLEDIRTMVAF</sequence>
<keyword evidence="5" id="KW-0539">Nucleus</keyword>
<keyword evidence="2" id="KW-0507">mRNA processing</keyword>
<dbReference type="GO" id="GO:0005681">
    <property type="term" value="C:spliceosomal complex"/>
    <property type="evidence" value="ECO:0007669"/>
    <property type="project" value="UniProtKB-KW"/>
</dbReference>
<dbReference type="InterPro" id="IPR058543">
    <property type="entry name" value="Beta-prop_RSE1/DDB1/CPSF1_2nd"/>
</dbReference>
<dbReference type="InterPro" id="IPR015943">
    <property type="entry name" value="WD40/YVTN_repeat-like_dom_sf"/>
</dbReference>
<protein>
    <recommendedName>
        <fullName evidence="12">Splicing factor 3B subunit 3</fullName>
    </recommendedName>
</protein>